<comment type="caution">
    <text evidence="6">The sequence shown here is derived from an EMBL/GenBank/DDBJ whole genome shotgun (WGS) entry which is preliminary data.</text>
</comment>
<dbReference type="EMBL" id="JAEPRC010000023">
    <property type="protein sequence ID" value="KAG2214607.1"/>
    <property type="molecule type" value="Genomic_DNA"/>
</dbReference>
<dbReference type="SUPFAM" id="SSF54236">
    <property type="entry name" value="Ubiquitin-like"/>
    <property type="match status" value="1"/>
</dbReference>
<sequence length="471" mass="54576">MDALNTLTDHQRSVLEQYQNRTYSEDIASSIRILQENNWSIELAEQSSYQNTDSRNPTIYSTNNEQGSPSSTSALLGNSSTSSRRLSNKRFLWIFMWPFSLAWRILGNIFQFTARLLYRPSITAPRRDARTEADRFLRDFESTYGAVHPTFFSEGGYTQALKAAKNELKYMLVILCSEEHDDNDKFCRETLTDIELLDFLHQNQVITWAGNVRYTEAYQVSNTLQATTYPFLAIIALQQTNGASKMSVIDRIEGPVSASSIIRRFDSVISRIGHSLEHLRMERTQRETERRLRQEQDQAYRDSLNADQRKQELLEKKKEAALKAKQIKQEMARKRKQYIQYLCQHALSKKIPEGEKATKISFRLSNGDRVIRQFSGDDTLVSLYEYIEAYSHMDGEMGEKNVSLPEKYTHQYKFTMHSPFPKTVYLPDSSKKIIDEKGLWPSATLIVDTNEGDDDDDEEEEEEETDQEEES</sequence>
<dbReference type="InterPro" id="IPR006577">
    <property type="entry name" value="UAS"/>
</dbReference>
<keyword evidence="4" id="KW-0472">Membrane</keyword>
<feature type="compositionally biased region" description="Acidic residues" evidence="3">
    <location>
        <begin position="450"/>
        <end position="471"/>
    </location>
</feature>
<dbReference type="AlphaFoldDB" id="A0A8H7RP41"/>
<evidence type="ECO:0000313" key="7">
    <source>
        <dbReference type="Proteomes" id="UP000650833"/>
    </source>
</evidence>
<dbReference type="Pfam" id="PF00789">
    <property type="entry name" value="UBX"/>
    <property type="match status" value="1"/>
</dbReference>
<protein>
    <recommendedName>
        <fullName evidence="5">UBX domain-containing protein</fullName>
    </recommendedName>
</protein>
<feature type="transmembrane region" description="Helical" evidence="4">
    <location>
        <begin position="91"/>
        <end position="110"/>
    </location>
</feature>
<evidence type="ECO:0000256" key="2">
    <source>
        <dbReference type="SAM" id="Coils"/>
    </source>
</evidence>
<feature type="coiled-coil region" evidence="2">
    <location>
        <begin position="278"/>
        <end position="337"/>
    </location>
</feature>
<dbReference type="InterPro" id="IPR029071">
    <property type="entry name" value="Ubiquitin-like_domsf"/>
</dbReference>
<feature type="region of interest" description="Disordered" evidence="3">
    <location>
        <begin position="48"/>
        <end position="81"/>
    </location>
</feature>
<dbReference type="PANTHER" id="PTHR23322:SF1">
    <property type="entry name" value="FAS-ASSOCIATED FACTOR 2"/>
    <property type="match status" value="1"/>
</dbReference>
<dbReference type="GO" id="GO:0036503">
    <property type="term" value="P:ERAD pathway"/>
    <property type="evidence" value="ECO:0007669"/>
    <property type="project" value="TreeGrafter"/>
</dbReference>
<dbReference type="Gene3D" id="1.10.8.10">
    <property type="entry name" value="DNA helicase RuvA subunit, C-terminal domain"/>
    <property type="match status" value="1"/>
</dbReference>
<evidence type="ECO:0000313" key="6">
    <source>
        <dbReference type="EMBL" id="KAG2214607.1"/>
    </source>
</evidence>
<dbReference type="InterPro" id="IPR050730">
    <property type="entry name" value="UBX_domain-protein"/>
</dbReference>
<feature type="domain" description="UBX" evidence="5">
    <location>
        <begin position="353"/>
        <end position="447"/>
    </location>
</feature>
<dbReference type="GO" id="GO:0005783">
    <property type="term" value="C:endoplasmic reticulum"/>
    <property type="evidence" value="ECO:0007669"/>
    <property type="project" value="TreeGrafter"/>
</dbReference>
<dbReference type="CDD" id="cd01767">
    <property type="entry name" value="UBX"/>
    <property type="match status" value="1"/>
</dbReference>
<organism evidence="6 7">
    <name type="scientific">Mucor plumbeus</name>
    <dbReference type="NCBI Taxonomy" id="97098"/>
    <lineage>
        <taxon>Eukaryota</taxon>
        <taxon>Fungi</taxon>
        <taxon>Fungi incertae sedis</taxon>
        <taxon>Mucoromycota</taxon>
        <taxon>Mucoromycotina</taxon>
        <taxon>Mucoromycetes</taxon>
        <taxon>Mucorales</taxon>
        <taxon>Mucorineae</taxon>
        <taxon>Mucoraceae</taxon>
        <taxon>Mucor</taxon>
    </lineage>
</organism>
<evidence type="ECO:0000259" key="5">
    <source>
        <dbReference type="PROSITE" id="PS50033"/>
    </source>
</evidence>
<dbReference type="InterPro" id="IPR001012">
    <property type="entry name" value="UBX_dom"/>
</dbReference>
<accession>A0A8H7RP41</accession>
<evidence type="ECO:0000256" key="3">
    <source>
        <dbReference type="SAM" id="MobiDB-lite"/>
    </source>
</evidence>
<gene>
    <name evidence="6" type="ORF">INT46_008152</name>
</gene>
<name>A0A8H7RP41_9FUNG</name>
<keyword evidence="4" id="KW-0812">Transmembrane</keyword>
<dbReference type="PANTHER" id="PTHR23322">
    <property type="entry name" value="FAS-ASSOCIATED PROTEIN"/>
    <property type="match status" value="1"/>
</dbReference>
<dbReference type="Proteomes" id="UP000650833">
    <property type="component" value="Unassembled WGS sequence"/>
</dbReference>
<feature type="region of interest" description="Disordered" evidence="3">
    <location>
        <begin position="443"/>
        <end position="471"/>
    </location>
</feature>
<dbReference type="SMART" id="SM00594">
    <property type="entry name" value="UAS"/>
    <property type="match status" value="1"/>
</dbReference>
<keyword evidence="1 2" id="KW-0175">Coiled coil</keyword>
<dbReference type="OrthoDB" id="1026733at2759"/>
<evidence type="ECO:0000256" key="4">
    <source>
        <dbReference type="SAM" id="Phobius"/>
    </source>
</evidence>
<dbReference type="Gene3D" id="3.40.30.10">
    <property type="entry name" value="Glutaredoxin"/>
    <property type="match status" value="1"/>
</dbReference>
<dbReference type="SUPFAM" id="SSF52833">
    <property type="entry name" value="Thioredoxin-like"/>
    <property type="match status" value="1"/>
</dbReference>
<evidence type="ECO:0000256" key="1">
    <source>
        <dbReference type="ARBA" id="ARBA00023054"/>
    </source>
</evidence>
<reference evidence="6" key="1">
    <citation type="submission" date="2020-12" db="EMBL/GenBank/DDBJ databases">
        <title>Metabolic potential, ecology and presence of endohyphal bacteria is reflected in genomic diversity of Mucoromycotina.</title>
        <authorList>
            <person name="Muszewska A."/>
            <person name="Okrasinska A."/>
            <person name="Steczkiewicz K."/>
            <person name="Drgas O."/>
            <person name="Orlowska M."/>
            <person name="Perlinska-Lenart U."/>
            <person name="Aleksandrzak-Piekarczyk T."/>
            <person name="Szatraj K."/>
            <person name="Zielenkiewicz U."/>
            <person name="Pilsyk S."/>
            <person name="Malc E."/>
            <person name="Mieczkowski P."/>
            <person name="Kruszewska J.S."/>
            <person name="Biernat P."/>
            <person name="Pawlowska J."/>
        </authorList>
    </citation>
    <scope>NUCLEOTIDE SEQUENCE</scope>
    <source>
        <strain evidence="6">CBS 226.32</strain>
    </source>
</reference>
<dbReference type="Gene3D" id="3.10.20.90">
    <property type="entry name" value="Phosphatidylinositol 3-kinase Catalytic Subunit, Chain A, domain 1"/>
    <property type="match status" value="1"/>
</dbReference>
<dbReference type="PROSITE" id="PS50033">
    <property type="entry name" value="UBX"/>
    <property type="match status" value="1"/>
</dbReference>
<dbReference type="InterPro" id="IPR036249">
    <property type="entry name" value="Thioredoxin-like_sf"/>
</dbReference>
<keyword evidence="7" id="KW-1185">Reference proteome</keyword>
<keyword evidence="4" id="KW-1133">Transmembrane helix</keyword>
<dbReference type="SMART" id="SM00166">
    <property type="entry name" value="UBX"/>
    <property type="match status" value="1"/>
</dbReference>
<proteinExistence type="predicted"/>
<dbReference type="GO" id="GO:0043130">
    <property type="term" value="F:ubiquitin binding"/>
    <property type="evidence" value="ECO:0007669"/>
    <property type="project" value="TreeGrafter"/>
</dbReference>